<dbReference type="PANTHER" id="PTHR40112:SF1">
    <property type="entry name" value="H2HPP ISOMERASE"/>
    <property type="match status" value="1"/>
</dbReference>
<dbReference type="CDD" id="cd02238">
    <property type="entry name" value="cupin_KdgF"/>
    <property type="match status" value="1"/>
</dbReference>
<keyword evidence="3" id="KW-1185">Reference proteome</keyword>
<dbReference type="EMBL" id="FOOQ01000002">
    <property type="protein sequence ID" value="SFG49027.1"/>
    <property type="molecule type" value="Genomic_DNA"/>
</dbReference>
<dbReference type="AlphaFoldDB" id="A0A1I2SDK0"/>
<reference evidence="3" key="1">
    <citation type="submission" date="2016-10" db="EMBL/GenBank/DDBJ databases">
        <authorList>
            <person name="Varghese N."/>
            <person name="Submissions S."/>
        </authorList>
    </citation>
    <scope>NUCLEOTIDE SEQUENCE [LARGE SCALE GENOMIC DNA]</scope>
    <source>
        <strain evidence="3">CGMCC 1.7739</strain>
    </source>
</reference>
<evidence type="ECO:0000313" key="3">
    <source>
        <dbReference type="Proteomes" id="UP000198876"/>
    </source>
</evidence>
<name>A0A1I2SDK0_9EURY</name>
<dbReference type="PANTHER" id="PTHR40112">
    <property type="entry name" value="H2HPP ISOMERASE"/>
    <property type="match status" value="1"/>
</dbReference>
<gene>
    <name evidence="2" type="ORF">SAMN04488063_2209</name>
</gene>
<dbReference type="InterPro" id="IPR013096">
    <property type="entry name" value="Cupin_2"/>
</dbReference>
<dbReference type="Proteomes" id="UP000198876">
    <property type="component" value="Unassembled WGS sequence"/>
</dbReference>
<protein>
    <submittedName>
        <fullName evidence="2">Cupin domain protein</fullName>
    </submittedName>
</protein>
<dbReference type="SUPFAM" id="SSF51182">
    <property type="entry name" value="RmlC-like cupins"/>
    <property type="match status" value="1"/>
</dbReference>
<dbReference type="STRING" id="553467.SAMN04488063_2209"/>
<dbReference type="InterPro" id="IPR014710">
    <property type="entry name" value="RmlC-like_jellyroll"/>
</dbReference>
<feature type="domain" description="Cupin type-2" evidence="1">
    <location>
        <begin position="34"/>
        <end position="105"/>
    </location>
</feature>
<evidence type="ECO:0000313" key="2">
    <source>
        <dbReference type="EMBL" id="SFG49027.1"/>
    </source>
</evidence>
<dbReference type="Pfam" id="PF07883">
    <property type="entry name" value="Cupin_2"/>
    <property type="match status" value="1"/>
</dbReference>
<proteinExistence type="predicted"/>
<sequence length="117" mass="12449">MERVSTDDVESVEPVSGVGLSVLARTEGMNVQRFAIEPGATVPTHSHEQEQVGYVVSGELTFLVGDGEDPTEVVVREGDSFALAAHETHGAENRGDVTVEGVDIFSPPRIAADWGDE</sequence>
<dbReference type="OrthoDB" id="114121at2157"/>
<dbReference type="RefSeq" id="WP_092892114.1">
    <property type="nucleotide sequence ID" value="NZ_FOOQ01000002.1"/>
</dbReference>
<accession>A0A1I2SDK0</accession>
<dbReference type="InterPro" id="IPR052535">
    <property type="entry name" value="Bacilysin_H2HPP_isomerase"/>
</dbReference>
<evidence type="ECO:0000259" key="1">
    <source>
        <dbReference type="Pfam" id="PF07883"/>
    </source>
</evidence>
<dbReference type="InterPro" id="IPR011051">
    <property type="entry name" value="RmlC_Cupin_sf"/>
</dbReference>
<dbReference type="Gene3D" id="2.60.120.10">
    <property type="entry name" value="Jelly Rolls"/>
    <property type="match status" value="1"/>
</dbReference>
<organism evidence="2 3">
    <name type="scientific">Halopelagius inordinatus</name>
    <dbReference type="NCBI Taxonomy" id="553467"/>
    <lineage>
        <taxon>Archaea</taxon>
        <taxon>Methanobacteriati</taxon>
        <taxon>Methanobacteriota</taxon>
        <taxon>Stenosarchaea group</taxon>
        <taxon>Halobacteria</taxon>
        <taxon>Halobacteriales</taxon>
        <taxon>Haloferacaceae</taxon>
    </lineage>
</organism>